<name>A0A4S4ET78_CAMSN</name>
<dbReference type="PANTHER" id="PTHR27005">
    <property type="entry name" value="WALL-ASSOCIATED RECEPTOR KINASE-LIKE 21"/>
    <property type="match status" value="1"/>
</dbReference>
<keyword evidence="3" id="KW-1133">Transmembrane helix</keyword>
<evidence type="ECO:0000256" key="3">
    <source>
        <dbReference type="SAM" id="Phobius"/>
    </source>
</evidence>
<organism evidence="4 5">
    <name type="scientific">Camellia sinensis var. sinensis</name>
    <name type="common">China tea</name>
    <dbReference type="NCBI Taxonomy" id="542762"/>
    <lineage>
        <taxon>Eukaryota</taxon>
        <taxon>Viridiplantae</taxon>
        <taxon>Streptophyta</taxon>
        <taxon>Embryophyta</taxon>
        <taxon>Tracheophyta</taxon>
        <taxon>Spermatophyta</taxon>
        <taxon>Magnoliopsida</taxon>
        <taxon>eudicotyledons</taxon>
        <taxon>Gunneridae</taxon>
        <taxon>Pentapetalae</taxon>
        <taxon>asterids</taxon>
        <taxon>Ericales</taxon>
        <taxon>Theaceae</taxon>
        <taxon>Camellia</taxon>
    </lineage>
</organism>
<dbReference type="Proteomes" id="UP000306102">
    <property type="component" value="Unassembled WGS sequence"/>
</dbReference>
<evidence type="ECO:0000256" key="2">
    <source>
        <dbReference type="ARBA" id="ARBA00022840"/>
    </source>
</evidence>
<evidence type="ECO:0000256" key="1">
    <source>
        <dbReference type="ARBA" id="ARBA00022741"/>
    </source>
</evidence>
<accession>A0A4S4ET78</accession>
<dbReference type="InterPro" id="IPR045274">
    <property type="entry name" value="WAK-like"/>
</dbReference>
<protein>
    <submittedName>
        <fullName evidence="4">Uncharacterized protein</fullName>
    </submittedName>
</protein>
<dbReference type="GO" id="GO:0007166">
    <property type="term" value="P:cell surface receptor signaling pathway"/>
    <property type="evidence" value="ECO:0007669"/>
    <property type="project" value="InterPro"/>
</dbReference>
<evidence type="ECO:0000313" key="5">
    <source>
        <dbReference type="Proteomes" id="UP000306102"/>
    </source>
</evidence>
<keyword evidence="3" id="KW-0472">Membrane</keyword>
<dbReference type="AlphaFoldDB" id="A0A4S4ET78"/>
<keyword evidence="1" id="KW-0547">Nucleotide-binding</keyword>
<reference evidence="4 5" key="1">
    <citation type="journal article" date="2018" name="Proc. Natl. Acad. Sci. U.S.A.">
        <title>Draft genome sequence of Camellia sinensis var. sinensis provides insights into the evolution of the tea genome and tea quality.</title>
        <authorList>
            <person name="Wei C."/>
            <person name="Yang H."/>
            <person name="Wang S."/>
            <person name="Zhao J."/>
            <person name="Liu C."/>
            <person name="Gao L."/>
            <person name="Xia E."/>
            <person name="Lu Y."/>
            <person name="Tai Y."/>
            <person name="She G."/>
            <person name="Sun J."/>
            <person name="Cao H."/>
            <person name="Tong W."/>
            <person name="Gao Q."/>
            <person name="Li Y."/>
            <person name="Deng W."/>
            <person name="Jiang X."/>
            <person name="Wang W."/>
            <person name="Chen Q."/>
            <person name="Zhang S."/>
            <person name="Li H."/>
            <person name="Wu J."/>
            <person name="Wang P."/>
            <person name="Li P."/>
            <person name="Shi C."/>
            <person name="Zheng F."/>
            <person name="Jian J."/>
            <person name="Huang B."/>
            <person name="Shan D."/>
            <person name="Shi M."/>
            <person name="Fang C."/>
            <person name="Yue Y."/>
            <person name="Li F."/>
            <person name="Li D."/>
            <person name="Wei S."/>
            <person name="Han B."/>
            <person name="Jiang C."/>
            <person name="Yin Y."/>
            <person name="Xia T."/>
            <person name="Zhang Z."/>
            <person name="Bennetzen J.L."/>
            <person name="Zhao S."/>
            <person name="Wan X."/>
        </authorList>
    </citation>
    <scope>NUCLEOTIDE SEQUENCE [LARGE SCALE GENOMIC DNA]</scope>
    <source>
        <strain evidence="5">cv. Shuchazao</strain>
        <tissue evidence="4">Leaf</tissue>
    </source>
</reference>
<comment type="caution">
    <text evidence="4">The sequence shown here is derived from an EMBL/GenBank/DDBJ whole genome shotgun (WGS) entry which is preliminary data.</text>
</comment>
<keyword evidence="3" id="KW-0812">Transmembrane</keyword>
<gene>
    <name evidence="4" type="ORF">TEA_019065</name>
</gene>
<dbReference type="GO" id="GO:0005524">
    <property type="term" value="F:ATP binding"/>
    <property type="evidence" value="ECO:0007669"/>
    <property type="project" value="UniProtKB-KW"/>
</dbReference>
<proteinExistence type="predicted"/>
<feature type="transmembrane region" description="Helical" evidence="3">
    <location>
        <begin position="127"/>
        <end position="146"/>
    </location>
</feature>
<dbReference type="EMBL" id="SDRB02002341">
    <property type="protein sequence ID" value="THG19644.1"/>
    <property type="molecule type" value="Genomic_DNA"/>
</dbReference>
<keyword evidence="5" id="KW-1185">Reference proteome</keyword>
<dbReference type="GO" id="GO:0004674">
    <property type="term" value="F:protein serine/threonine kinase activity"/>
    <property type="evidence" value="ECO:0007669"/>
    <property type="project" value="TreeGrafter"/>
</dbReference>
<dbReference type="GO" id="GO:0005886">
    <property type="term" value="C:plasma membrane"/>
    <property type="evidence" value="ECO:0007669"/>
    <property type="project" value="TreeGrafter"/>
</dbReference>
<sequence length="206" mass="22864">MMLTDLLDNKKKMLITQCRLTCNSSTNNISSCTSPISVQCLQGYKLSVGVQNKTTTHVPVLLDWIFPAWNLTVPTPTSDIYRPCFSSSNAVSSSNGSSEIAESWTCYCKFSSRGNPYLPDGCKGVCAGLGGLLFLLVAIWWLTKVIKKRNDMKRKDNFFKRNGGFLLQQEVSSSNGSVEKTKLFNPEELEKATDHYNEDRILGQGG</sequence>
<keyword evidence="2" id="KW-0067">ATP-binding</keyword>
<dbReference type="PANTHER" id="PTHR27005:SF515">
    <property type="entry name" value="WALL-ASSOCIATED RECEPTOR KINASE-LIKE 10-RELATED"/>
    <property type="match status" value="1"/>
</dbReference>
<evidence type="ECO:0000313" key="4">
    <source>
        <dbReference type="EMBL" id="THG19644.1"/>
    </source>
</evidence>